<dbReference type="PANTHER" id="PTHR46668">
    <property type="entry name" value="BTB/POZ DOMAIN AND ANKYRIN REPEAT-CONTAINING PROTEIN NH5.2"/>
    <property type="match status" value="1"/>
</dbReference>
<evidence type="ECO:0000313" key="1">
    <source>
        <dbReference type="EnsemblPlants" id="OGLUM01G48250.1"/>
    </source>
</evidence>
<accession>A0A0D9YK21</accession>
<dbReference type="GO" id="GO:0000976">
    <property type="term" value="F:transcription cis-regulatory region binding"/>
    <property type="evidence" value="ECO:0007669"/>
    <property type="project" value="TreeGrafter"/>
</dbReference>
<dbReference type="GO" id="GO:0009864">
    <property type="term" value="P:induced systemic resistance, jasmonic acid mediated signaling pathway"/>
    <property type="evidence" value="ECO:0007669"/>
    <property type="project" value="TreeGrafter"/>
</dbReference>
<dbReference type="Gramene" id="OGLUM01G48250.1">
    <property type="protein sequence ID" value="OGLUM01G48250.1"/>
    <property type="gene ID" value="OGLUM01G48250"/>
</dbReference>
<dbReference type="PANTHER" id="PTHR46668:SF2">
    <property type="entry name" value="BTB_POZ DOMAIN AND ANKYRIN REPEAT-CONTAINING PROTEIN NH5.1"/>
    <property type="match status" value="1"/>
</dbReference>
<evidence type="ECO:0000313" key="2">
    <source>
        <dbReference type="Proteomes" id="UP000026961"/>
    </source>
</evidence>
<name>A0A0D9YK21_9ORYZ</name>
<sequence>MSSLFLSPLSHSSLLLQADRQRTRWHRWCCRGHTAEVGGAGAEEEEEEVVALSSSSSSAPGKKVGAAAAEARGFAAAGAFLYSRQASVAAPKSGQLPGCGARGCWHMRCGAAVDLALDTLAAARSFGVEQLALLVQIIKIPLPSLQFDLGICR</sequence>
<dbReference type="InterPro" id="IPR044284">
    <property type="entry name" value="NPR5/6"/>
</dbReference>
<dbReference type="HOGENOM" id="CLU_1716074_0_0_1"/>
<protein>
    <submittedName>
        <fullName evidence="1">Uncharacterized protein</fullName>
    </submittedName>
</protein>
<proteinExistence type="predicted"/>
<reference evidence="1" key="2">
    <citation type="submission" date="2015-04" db="UniProtKB">
        <authorList>
            <consortium name="EnsemblPlants"/>
        </authorList>
    </citation>
    <scope>IDENTIFICATION</scope>
</reference>
<keyword evidence="2" id="KW-1185">Reference proteome</keyword>
<dbReference type="GO" id="GO:0005634">
    <property type="term" value="C:nucleus"/>
    <property type="evidence" value="ECO:0007669"/>
    <property type="project" value="TreeGrafter"/>
</dbReference>
<organism evidence="1">
    <name type="scientific">Oryza glumipatula</name>
    <dbReference type="NCBI Taxonomy" id="40148"/>
    <lineage>
        <taxon>Eukaryota</taxon>
        <taxon>Viridiplantae</taxon>
        <taxon>Streptophyta</taxon>
        <taxon>Embryophyta</taxon>
        <taxon>Tracheophyta</taxon>
        <taxon>Spermatophyta</taxon>
        <taxon>Magnoliopsida</taxon>
        <taxon>Liliopsida</taxon>
        <taxon>Poales</taxon>
        <taxon>Poaceae</taxon>
        <taxon>BOP clade</taxon>
        <taxon>Oryzoideae</taxon>
        <taxon>Oryzeae</taxon>
        <taxon>Oryzinae</taxon>
        <taxon>Oryza</taxon>
    </lineage>
</organism>
<reference evidence="1" key="3">
    <citation type="submission" date="2018-05" db="EMBL/GenBank/DDBJ databases">
        <title>OgluRS3 (Oryza glumaepatula Reference Sequence Version 3).</title>
        <authorList>
            <person name="Zhang J."/>
            <person name="Kudrna D."/>
            <person name="Lee S."/>
            <person name="Talag J."/>
            <person name="Welchert J."/>
            <person name="Wing R.A."/>
        </authorList>
    </citation>
    <scope>NUCLEOTIDE SEQUENCE [LARGE SCALE GENOMIC DNA]</scope>
</reference>
<dbReference type="GO" id="GO:0006355">
    <property type="term" value="P:regulation of DNA-templated transcription"/>
    <property type="evidence" value="ECO:0007669"/>
    <property type="project" value="TreeGrafter"/>
</dbReference>
<dbReference type="AlphaFoldDB" id="A0A0D9YK21"/>
<dbReference type="STRING" id="40148.A0A0D9YK21"/>
<dbReference type="EnsemblPlants" id="OGLUM01G48250.1">
    <property type="protein sequence ID" value="OGLUM01G48250.1"/>
    <property type="gene ID" value="OGLUM01G48250"/>
</dbReference>
<reference evidence="1" key="1">
    <citation type="submission" date="2013-08" db="EMBL/GenBank/DDBJ databases">
        <title>Oryza genome evolution.</title>
        <authorList>
            <person name="Wing R.A."/>
            <person name="Panaud O."/>
            <person name="Oliveira A.C."/>
        </authorList>
    </citation>
    <scope>NUCLEOTIDE SEQUENCE</scope>
</reference>
<dbReference type="eggNOG" id="KOG0504">
    <property type="taxonomic scope" value="Eukaryota"/>
</dbReference>
<dbReference type="GO" id="GO:0099402">
    <property type="term" value="P:plant organ development"/>
    <property type="evidence" value="ECO:0007669"/>
    <property type="project" value="InterPro"/>
</dbReference>
<dbReference type="Proteomes" id="UP000026961">
    <property type="component" value="Chromosome 1"/>
</dbReference>